<dbReference type="PANTHER" id="PTHR11533:SF171">
    <property type="entry name" value="AMINOPEPTIDASE"/>
    <property type="match status" value="1"/>
</dbReference>
<keyword evidence="6 9" id="KW-0862">Zinc</keyword>
<dbReference type="GO" id="GO:0042277">
    <property type="term" value="F:peptide binding"/>
    <property type="evidence" value="ECO:0007669"/>
    <property type="project" value="TreeGrafter"/>
</dbReference>
<evidence type="ECO:0000256" key="4">
    <source>
        <dbReference type="ARBA" id="ARBA00022723"/>
    </source>
</evidence>
<feature type="domain" description="Peptidase M1 membrane alanine aminopeptidase" evidence="12">
    <location>
        <begin position="343"/>
        <end position="560"/>
    </location>
</feature>
<evidence type="ECO:0000256" key="5">
    <source>
        <dbReference type="ARBA" id="ARBA00022801"/>
    </source>
</evidence>
<evidence type="ECO:0000256" key="1">
    <source>
        <dbReference type="ARBA" id="ARBA00010136"/>
    </source>
</evidence>
<evidence type="ECO:0000256" key="7">
    <source>
        <dbReference type="ARBA" id="ARBA00023049"/>
    </source>
</evidence>
<dbReference type="InterPro" id="IPR042097">
    <property type="entry name" value="Aminopeptidase_N-like_N_sf"/>
</dbReference>
<gene>
    <name evidence="15" type="ORF">CHGG_02218</name>
</gene>
<dbReference type="EC" id="3.4.11.-" evidence="11"/>
<keyword evidence="5 11" id="KW-0378">Hydrolase</keyword>
<dbReference type="InterPro" id="IPR027268">
    <property type="entry name" value="Peptidase_M4/M1_CTD_sf"/>
</dbReference>
<dbReference type="GO" id="GO:0006508">
    <property type="term" value="P:proteolysis"/>
    <property type="evidence" value="ECO:0007669"/>
    <property type="project" value="UniProtKB-KW"/>
</dbReference>
<keyword evidence="7 11" id="KW-0482">Metalloprotease</keyword>
<dbReference type="GeneID" id="4389195"/>
<feature type="active site" description="Proton acceptor" evidence="8">
    <location>
        <position position="416"/>
    </location>
</feature>
<feature type="binding site" evidence="9">
    <location>
        <position position="438"/>
    </location>
    <ligand>
        <name>Zn(2+)</name>
        <dbReference type="ChEBI" id="CHEBI:29105"/>
        <note>catalytic</note>
    </ligand>
</feature>
<keyword evidence="16" id="KW-1185">Reference proteome</keyword>
<dbReference type="AlphaFoldDB" id="Q2HC36"/>
<feature type="binding site" evidence="9">
    <location>
        <position position="415"/>
    </location>
    <ligand>
        <name>Zn(2+)</name>
        <dbReference type="ChEBI" id="CHEBI:29105"/>
        <note>catalytic</note>
    </ligand>
</feature>
<evidence type="ECO:0000259" key="12">
    <source>
        <dbReference type="Pfam" id="PF01433"/>
    </source>
</evidence>
<evidence type="ECO:0000256" key="8">
    <source>
        <dbReference type="PIRSR" id="PIRSR634016-1"/>
    </source>
</evidence>
<organism evidence="15 16">
    <name type="scientific">Chaetomium globosum (strain ATCC 6205 / CBS 148.51 / DSM 1962 / NBRC 6347 / NRRL 1970)</name>
    <name type="common">Soil fungus</name>
    <dbReference type="NCBI Taxonomy" id="306901"/>
    <lineage>
        <taxon>Eukaryota</taxon>
        <taxon>Fungi</taxon>
        <taxon>Dikarya</taxon>
        <taxon>Ascomycota</taxon>
        <taxon>Pezizomycotina</taxon>
        <taxon>Sordariomycetes</taxon>
        <taxon>Sordariomycetidae</taxon>
        <taxon>Sordariales</taxon>
        <taxon>Chaetomiaceae</taxon>
        <taxon>Chaetomium</taxon>
    </lineage>
</organism>
<keyword evidence="2 11" id="KW-0031">Aminopeptidase</keyword>
<dbReference type="eggNOG" id="KOG1046">
    <property type="taxonomic scope" value="Eukaryota"/>
</dbReference>
<dbReference type="EMBL" id="CH408030">
    <property type="protein sequence ID" value="EAQ90283.1"/>
    <property type="molecule type" value="Genomic_DNA"/>
</dbReference>
<dbReference type="VEuPathDB" id="FungiDB:CHGG_02218"/>
<dbReference type="Pfam" id="PF11838">
    <property type="entry name" value="ERAP1_C"/>
    <property type="match status" value="1"/>
</dbReference>
<protein>
    <recommendedName>
        <fullName evidence="11">Aminopeptidase</fullName>
        <ecNumber evidence="11">3.4.11.-</ecNumber>
    </recommendedName>
</protein>
<dbReference type="Proteomes" id="UP000001056">
    <property type="component" value="Unassembled WGS sequence"/>
</dbReference>
<dbReference type="SUPFAM" id="SSF55486">
    <property type="entry name" value="Metalloproteases ('zincins'), catalytic domain"/>
    <property type="match status" value="1"/>
</dbReference>
<dbReference type="InterPro" id="IPR050344">
    <property type="entry name" value="Peptidase_M1_aminopeptidases"/>
</dbReference>
<dbReference type="InterPro" id="IPR045357">
    <property type="entry name" value="Aminopeptidase_N-like_N"/>
</dbReference>
<dbReference type="InParanoid" id="Q2HC36"/>
<evidence type="ECO:0000256" key="2">
    <source>
        <dbReference type="ARBA" id="ARBA00022438"/>
    </source>
</evidence>
<evidence type="ECO:0000256" key="11">
    <source>
        <dbReference type="RuleBase" id="RU364040"/>
    </source>
</evidence>
<sequence>MSSLRLLARARFLVPSPSLNYVPRSSRLSVLTAVAHSHISRLRPLSSLSLSSKPPPRSCKLPLRPAFASAPAPLIVSSRRYCSHASFRHRLANMTDRDILPDTFKPAHYDLVIKDLDFKNWSYKGSVRIDGELVKPTKDIVLNTLELKLLNSNIVVTQGKSEQSWESTTFAEDTKTQRSTITFPEELPVSTNVSLTIDFTGELNHDMAGFYRSQYKPAAPAAPSVPRDDEFHYMLSTQFEACDARRAFPCFDEPNLKATFDLALEIPEDQVALSNMPQKETKPVDGGKKVVSFERSPVMSTYLLAWAVGDFEYVEAFTDREYNGKKLPVRVYTTRGLKEQGRWALEHAPKIIDYFSEQFEIDYPLPKSDILAVHEFTHGAMENWGLVTYRMTAILFDEKLSEARFRNRIAYVVAHELAHQWFGNLVTMDWWDELWLNEGFATWAGWLATDHLHPDWEVWPQFINEGMDQAFSLDSVRSSHPIQVEVRDALDVNQIFDKISYLKGCSMIRMLASNLGNKTFLKGIAIYLKKNAYGNAKTEVLWDSLSEASGVDVNSMMKPWIEKIGFPVLSITEGKQQISVKQSRFLSTGDVKPEDDQTTWWVPLAVKGKVGSEGIEPLTLTTKEATFDGISEEFYQLNSNATGFYRVNYPESRLKLLGTQLDHLTTEDKIFITGSAADLAFSGYATTGALLSFIQGLKGETHYRVLSQALDSIGTLKSIFGDDEQIKNGLAKLTLELIDKALKQVGWESAKDEDFNTGLLRKRLLLTAVVNSHEEVTAAAFERWSAYQSNPSASPIPADLRAPIYRAAILKDPSATVKALKHEWFTTPAIDGKEICLQALGHTGDEDIIKTTLLPFLFNTSPPAAATDVIPPGDMHIFAGVLSTNRTGRPLLWAFLRDNWDQFNAKLGGNPILVDRMVNVSLPRFTDTETLADIERFFGPGGVSTKGFDRTLEQVKDKIRGRAAYKARDTEGVRAWLVGNGYA</sequence>
<dbReference type="Gene3D" id="2.60.40.1730">
    <property type="entry name" value="tricorn interacting facor f3 domain"/>
    <property type="match status" value="1"/>
</dbReference>
<dbReference type="GO" id="GO:0070006">
    <property type="term" value="F:metalloaminopeptidase activity"/>
    <property type="evidence" value="ECO:0007669"/>
    <property type="project" value="TreeGrafter"/>
</dbReference>
<dbReference type="SUPFAM" id="SSF63737">
    <property type="entry name" value="Leukotriene A4 hydrolase N-terminal domain"/>
    <property type="match status" value="1"/>
</dbReference>
<evidence type="ECO:0000256" key="6">
    <source>
        <dbReference type="ARBA" id="ARBA00022833"/>
    </source>
</evidence>
<evidence type="ECO:0000256" key="9">
    <source>
        <dbReference type="PIRSR" id="PIRSR634016-3"/>
    </source>
</evidence>
<evidence type="ECO:0000256" key="3">
    <source>
        <dbReference type="ARBA" id="ARBA00022670"/>
    </source>
</evidence>
<dbReference type="FunFam" id="1.10.390.10:FF:000001">
    <property type="entry name" value="Aminopeptidase"/>
    <property type="match status" value="1"/>
</dbReference>
<dbReference type="FunFam" id="2.60.40.1910:FF:000004">
    <property type="entry name" value="Aminopeptidase"/>
    <property type="match status" value="1"/>
</dbReference>
<evidence type="ECO:0000313" key="16">
    <source>
        <dbReference type="Proteomes" id="UP000001056"/>
    </source>
</evidence>
<keyword evidence="3 11" id="KW-0645">Protease</keyword>
<accession>Q2HC36</accession>
<feature type="domain" description="ERAP1-like C-terminal" evidence="13">
    <location>
        <begin position="634"/>
        <end position="960"/>
    </location>
</feature>
<dbReference type="OrthoDB" id="10031169at2759"/>
<evidence type="ECO:0000256" key="10">
    <source>
        <dbReference type="PIRSR" id="PIRSR634016-4"/>
    </source>
</evidence>
<dbReference type="MEROPS" id="M01.A25"/>
<feature type="site" description="Transition state stabilizer" evidence="10">
    <location>
        <position position="501"/>
    </location>
</feature>
<dbReference type="PANTHER" id="PTHR11533">
    <property type="entry name" value="PROTEASE M1 ZINC METALLOPROTEASE"/>
    <property type="match status" value="1"/>
</dbReference>
<dbReference type="RefSeq" id="XP_001228734.1">
    <property type="nucleotide sequence ID" value="XM_001228733.1"/>
</dbReference>
<dbReference type="Gene3D" id="1.10.390.10">
    <property type="entry name" value="Neutral Protease Domain 2"/>
    <property type="match status" value="1"/>
</dbReference>
<proteinExistence type="inferred from homology"/>
<evidence type="ECO:0000313" key="15">
    <source>
        <dbReference type="EMBL" id="EAQ90283.1"/>
    </source>
</evidence>
<dbReference type="Pfam" id="PF01433">
    <property type="entry name" value="Peptidase_M1"/>
    <property type="match status" value="1"/>
</dbReference>
<comment type="cofactor">
    <cofactor evidence="9 11">
        <name>Zn(2+)</name>
        <dbReference type="ChEBI" id="CHEBI:29105"/>
    </cofactor>
    <text evidence="9 11">Binds 1 zinc ion per subunit.</text>
</comment>
<evidence type="ECO:0000259" key="13">
    <source>
        <dbReference type="Pfam" id="PF11838"/>
    </source>
</evidence>
<dbReference type="GO" id="GO:0008270">
    <property type="term" value="F:zinc ion binding"/>
    <property type="evidence" value="ECO:0007669"/>
    <property type="project" value="UniProtKB-UniRule"/>
</dbReference>
<dbReference type="STRING" id="306901.Q2HC36"/>
<dbReference type="SMR" id="Q2HC36"/>
<feature type="binding site" evidence="9">
    <location>
        <position position="419"/>
    </location>
    <ligand>
        <name>Zn(2+)</name>
        <dbReference type="ChEBI" id="CHEBI:29105"/>
        <note>catalytic</note>
    </ligand>
</feature>
<dbReference type="InterPro" id="IPR034016">
    <property type="entry name" value="M1_APN-typ"/>
</dbReference>
<dbReference type="GO" id="GO:0016020">
    <property type="term" value="C:membrane"/>
    <property type="evidence" value="ECO:0007669"/>
    <property type="project" value="TreeGrafter"/>
</dbReference>
<dbReference type="InterPro" id="IPR024571">
    <property type="entry name" value="ERAP1-like_C_dom"/>
</dbReference>
<dbReference type="OMA" id="HDMAGFY"/>
<reference evidence="16" key="1">
    <citation type="journal article" date="2015" name="Genome Announc.">
        <title>Draft genome sequence of the cellulolytic fungus Chaetomium globosum.</title>
        <authorList>
            <person name="Cuomo C.A."/>
            <person name="Untereiner W.A."/>
            <person name="Ma L.-J."/>
            <person name="Grabherr M."/>
            <person name="Birren B.W."/>
        </authorList>
    </citation>
    <scope>NUCLEOTIDE SEQUENCE [LARGE SCALE GENOMIC DNA]</scope>
    <source>
        <strain evidence="16">ATCC 6205 / CBS 148.51 / DSM 1962 / NBRC 6347 / NRRL 1970</strain>
    </source>
</reference>
<dbReference type="GO" id="GO:0043171">
    <property type="term" value="P:peptide catabolic process"/>
    <property type="evidence" value="ECO:0007669"/>
    <property type="project" value="TreeGrafter"/>
</dbReference>
<dbReference type="InterPro" id="IPR014782">
    <property type="entry name" value="Peptidase_M1_dom"/>
</dbReference>
<keyword evidence="4 9" id="KW-0479">Metal-binding</keyword>
<name>Q2HC36_CHAGB</name>
<evidence type="ECO:0000259" key="14">
    <source>
        <dbReference type="Pfam" id="PF17900"/>
    </source>
</evidence>
<dbReference type="GO" id="GO:0005737">
    <property type="term" value="C:cytoplasm"/>
    <property type="evidence" value="ECO:0007669"/>
    <property type="project" value="TreeGrafter"/>
</dbReference>
<dbReference type="Gene3D" id="2.60.40.1910">
    <property type="match status" value="1"/>
</dbReference>
<dbReference type="Gene3D" id="1.25.50.20">
    <property type="match status" value="1"/>
</dbReference>
<dbReference type="CDD" id="cd09601">
    <property type="entry name" value="M1_APN-Q_like"/>
    <property type="match status" value="1"/>
</dbReference>
<dbReference type="Pfam" id="PF17900">
    <property type="entry name" value="Peptidase_M1_N"/>
    <property type="match status" value="1"/>
</dbReference>
<dbReference type="HOGENOM" id="CLU_003705_0_0_1"/>
<dbReference type="PRINTS" id="PR00756">
    <property type="entry name" value="ALADIPTASE"/>
</dbReference>
<comment type="similarity">
    <text evidence="1 11">Belongs to the peptidase M1 family.</text>
</comment>
<dbReference type="InterPro" id="IPR001930">
    <property type="entry name" value="Peptidase_M1"/>
</dbReference>
<dbReference type="FunFam" id="2.60.40.1730:FF:000002">
    <property type="entry name" value="Aminopeptidase"/>
    <property type="match status" value="1"/>
</dbReference>
<feature type="domain" description="Aminopeptidase N-like N-terminal" evidence="14">
    <location>
        <begin position="105"/>
        <end position="303"/>
    </location>
</feature>